<keyword evidence="6 13" id="KW-0677">Repeat</keyword>
<keyword evidence="7 13" id="KW-0863">Zinc-finger</keyword>
<dbReference type="InterPro" id="IPR012724">
    <property type="entry name" value="DnaJ"/>
</dbReference>
<dbReference type="GO" id="GO:0005737">
    <property type="term" value="C:cytoplasm"/>
    <property type="evidence" value="ECO:0007669"/>
    <property type="project" value="UniProtKB-SubCell"/>
</dbReference>
<evidence type="ECO:0000256" key="6">
    <source>
        <dbReference type="ARBA" id="ARBA00022737"/>
    </source>
</evidence>
<keyword evidence="5 13" id="KW-0479">Metal-binding</keyword>
<evidence type="ECO:0000256" key="12">
    <source>
        <dbReference type="ARBA" id="ARBA00067609"/>
    </source>
</evidence>
<dbReference type="CDD" id="cd10747">
    <property type="entry name" value="DnaJ_C"/>
    <property type="match status" value="1"/>
</dbReference>
<dbReference type="PANTHER" id="PTHR43096">
    <property type="entry name" value="DNAJ HOMOLOG 1, MITOCHONDRIAL-RELATED"/>
    <property type="match status" value="1"/>
</dbReference>
<evidence type="ECO:0000256" key="10">
    <source>
        <dbReference type="ARBA" id="ARBA00023186"/>
    </source>
</evidence>
<keyword evidence="10 13" id="KW-0143">Chaperone</keyword>
<feature type="binding site" evidence="13">
    <location>
        <position position="167"/>
    </location>
    <ligand>
        <name>Zn(2+)</name>
        <dbReference type="ChEBI" id="CHEBI:29105"/>
        <label>2</label>
    </ligand>
</feature>
<accession>A0A4Z1BSR3</accession>
<comment type="similarity">
    <text evidence="11 13">Belongs to the DnaJ family.</text>
</comment>
<dbReference type="GO" id="GO:0005524">
    <property type="term" value="F:ATP binding"/>
    <property type="evidence" value="ECO:0007669"/>
    <property type="project" value="InterPro"/>
</dbReference>
<keyword evidence="3 13" id="KW-0963">Cytoplasm</keyword>
<keyword evidence="8 13" id="KW-0862">Zinc</keyword>
<feature type="binding site" evidence="13">
    <location>
        <position position="204"/>
    </location>
    <ligand>
        <name>Zn(2+)</name>
        <dbReference type="ChEBI" id="CHEBI:29105"/>
        <label>1</label>
    </ligand>
</feature>
<dbReference type="CDD" id="cd06257">
    <property type="entry name" value="DnaJ"/>
    <property type="match status" value="1"/>
</dbReference>
<dbReference type="PANTHER" id="PTHR43096:SF48">
    <property type="entry name" value="CHAPERONE PROTEIN DNAJ"/>
    <property type="match status" value="1"/>
</dbReference>
<name>A0A4Z1BSR3_9STAP</name>
<gene>
    <name evidence="13 18" type="primary">dnaJ</name>
    <name evidence="18" type="ORF">E2558_04460</name>
</gene>
<dbReference type="FunFam" id="2.10.230.10:FF:000002">
    <property type="entry name" value="Molecular chaperone DnaJ"/>
    <property type="match status" value="1"/>
</dbReference>
<keyword evidence="4 13" id="KW-0235">DNA replication</keyword>
<dbReference type="EMBL" id="SRPJ01000001">
    <property type="protein sequence ID" value="TGN28900.1"/>
    <property type="molecule type" value="Genomic_DNA"/>
</dbReference>
<feature type="domain" description="J" evidence="16">
    <location>
        <begin position="5"/>
        <end position="69"/>
    </location>
</feature>
<dbReference type="SMART" id="SM00271">
    <property type="entry name" value="DnaJ"/>
    <property type="match status" value="1"/>
</dbReference>
<dbReference type="InterPro" id="IPR036869">
    <property type="entry name" value="J_dom_sf"/>
</dbReference>
<dbReference type="NCBIfam" id="TIGR02349">
    <property type="entry name" value="DnaJ_bact"/>
    <property type="match status" value="1"/>
</dbReference>
<feature type="domain" description="CR-type" evidence="17">
    <location>
        <begin position="134"/>
        <end position="216"/>
    </location>
</feature>
<organism evidence="18 19">
    <name type="scientific">Staphylococcus pragensis</name>
    <dbReference type="NCBI Taxonomy" id="1611836"/>
    <lineage>
        <taxon>Bacteria</taxon>
        <taxon>Bacillati</taxon>
        <taxon>Bacillota</taxon>
        <taxon>Bacilli</taxon>
        <taxon>Bacillales</taxon>
        <taxon>Staphylococcaceae</taxon>
        <taxon>Staphylococcus</taxon>
    </lineage>
</organism>
<dbReference type="SUPFAM" id="SSF57938">
    <property type="entry name" value="DnaJ/Hsp40 cysteine-rich domain"/>
    <property type="match status" value="1"/>
</dbReference>
<evidence type="ECO:0000256" key="8">
    <source>
        <dbReference type="ARBA" id="ARBA00022833"/>
    </source>
</evidence>
<dbReference type="PROSITE" id="PS50076">
    <property type="entry name" value="DNAJ_2"/>
    <property type="match status" value="1"/>
</dbReference>
<feature type="repeat" description="CXXCXGXG motif" evidence="13">
    <location>
        <begin position="147"/>
        <end position="154"/>
    </location>
</feature>
<feature type="binding site" evidence="13">
    <location>
        <position position="193"/>
    </location>
    <ligand>
        <name>Zn(2+)</name>
        <dbReference type="ChEBI" id="CHEBI:29105"/>
        <label>2</label>
    </ligand>
</feature>
<comment type="subcellular location">
    <subcellularLocation>
        <location evidence="1 13">Cytoplasm</location>
    </subcellularLocation>
</comment>
<evidence type="ECO:0000256" key="4">
    <source>
        <dbReference type="ARBA" id="ARBA00022705"/>
    </source>
</evidence>
<comment type="function">
    <text evidence="13">Participates actively in the response to hyperosmotic and heat shock by preventing the aggregation of stress-denatured proteins and by disaggregating proteins, also in an autonomous, DnaK-independent fashion. Unfolded proteins bind initially to DnaJ; upon interaction with the DnaJ-bound protein, DnaK hydrolyzes its bound ATP, resulting in the formation of a stable complex. GrpE releases ADP from DnaK; ATP binding to DnaK triggers the release of the substrate protein, thus completing the reaction cycle. Several rounds of ATP-dependent interactions between DnaJ, DnaK and GrpE are required for fully efficient folding. Also involved, together with DnaK and GrpE, in the DNA replication of plasmids through activation of initiation proteins.</text>
</comment>
<evidence type="ECO:0000256" key="9">
    <source>
        <dbReference type="ARBA" id="ARBA00023016"/>
    </source>
</evidence>
<feature type="binding site" evidence="13">
    <location>
        <position position="190"/>
    </location>
    <ligand>
        <name>Zn(2+)</name>
        <dbReference type="ChEBI" id="CHEBI:29105"/>
        <label>2</label>
    </ligand>
</feature>
<dbReference type="NCBIfam" id="NF010873">
    <property type="entry name" value="PRK14280.1"/>
    <property type="match status" value="1"/>
</dbReference>
<dbReference type="Pfam" id="PF01556">
    <property type="entry name" value="DnaJ_C"/>
    <property type="match status" value="1"/>
</dbReference>
<dbReference type="SUPFAM" id="SSF46565">
    <property type="entry name" value="Chaperone J-domain"/>
    <property type="match status" value="1"/>
</dbReference>
<feature type="repeat" description="CXXCXGXG motif" evidence="13">
    <location>
        <begin position="190"/>
        <end position="197"/>
    </location>
</feature>
<dbReference type="NCBIfam" id="NF010869">
    <property type="entry name" value="PRK14276.1"/>
    <property type="match status" value="1"/>
</dbReference>
<dbReference type="GO" id="GO:0006260">
    <property type="term" value="P:DNA replication"/>
    <property type="evidence" value="ECO:0007669"/>
    <property type="project" value="UniProtKB-KW"/>
</dbReference>
<dbReference type="Pfam" id="PF00684">
    <property type="entry name" value="DnaJ_CXXCXGXG"/>
    <property type="match status" value="1"/>
</dbReference>
<keyword evidence="9 13" id="KW-0346">Stress response</keyword>
<dbReference type="PRINTS" id="PR00625">
    <property type="entry name" value="JDOMAIN"/>
</dbReference>
<dbReference type="RefSeq" id="WP_126566996.1">
    <property type="nucleotide sequence ID" value="NZ_BMCY01000001.1"/>
</dbReference>
<evidence type="ECO:0000259" key="16">
    <source>
        <dbReference type="PROSITE" id="PS50076"/>
    </source>
</evidence>
<evidence type="ECO:0000256" key="14">
    <source>
        <dbReference type="PROSITE-ProRule" id="PRU00546"/>
    </source>
</evidence>
<dbReference type="Pfam" id="PF00226">
    <property type="entry name" value="DnaJ"/>
    <property type="match status" value="1"/>
</dbReference>
<dbReference type="HAMAP" id="MF_01152">
    <property type="entry name" value="DnaJ"/>
    <property type="match status" value="1"/>
</dbReference>
<keyword evidence="19" id="KW-1185">Reference proteome</keyword>
<feature type="binding site" evidence="13">
    <location>
        <position position="164"/>
    </location>
    <ligand>
        <name>Zn(2+)</name>
        <dbReference type="ChEBI" id="CHEBI:29105"/>
        <label>2</label>
    </ligand>
</feature>
<dbReference type="InterPro" id="IPR001305">
    <property type="entry name" value="HSP_DnaJ_Cys-rich_dom"/>
</dbReference>
<evidence type="ECO:0000313" key="18">
    <source>
        <dbReference type="EMBL" id="TGN28900.1"/>
    </source>
</evidence>
<comment type="domain">
    <text evidence="13">The J domain is necessary and sufficient to stimulate DnaK ATPase activity. Zinc center 1 plays an important role in the autonomous, DnaK-independent chaperone activity of DnaJ. Zinc center 2 is essential for interaction with DnaK and for DnaJ activity.</text>
</comment>
<comment type="cofactor">
    <cofactor evidence="13">
        <name>Zn(2+)</name>
        <dbReference type="ChEBI" id="CHEBI:29105"/>
    </cofactor>
    <text evidence="13">Binds 2 Zn(2+) ions per monomer.</text>
</comment>
<dbReference type="InterPro" id="IPR018253">
    <property type="entry name" value="DnaJ_domain_CS"/>
</dbReference>
<dbReference type="Gene3D" id="2.10.230.10">
    <property type="entry name" value="Heat shock protein DnaJ, cysteine-rich domain"/>
    <property type="match status" value="1"/>
</dbReference>
<evidence type="ECO:0000256" key="11">
    <source>
        <dbReference type="ARBA" id="ARBA00061004"/>
    </source>
</evidence>
<dbReference type="FunFam" id="2.60.260.20:FF:000004">
    <property type="entry name" value="Molecular chaperone DnaJ"/>
    <property type="match status" value="1"/>
</dbReference>
<feature type="repeat" description="CXXCXGXG motif" evidence="13">
    <location>
        <begin position="164"/>
        <end position="171"/>
    </location>
</feature>
<evidence type="ECO:0000256" key="15">
    <source>
        <dbReference type="SAM" id="MobiDB-lite"/>
    </source>
</evidence>
<dbReference type="GO" id="GO:0008270">
    <property type="term" value="F:zinc ion binding"/>
    <property type="evidence" value="ECO:0007669"/>
    <property type="project" value="UniProtKB-UniRule"/>
</dbReference>
<dbReference type="Gene3D" id="1.10.287.110">
    <property type="entry name" value="DnaJ domain"/>
    <property type="match status" value="1"/>
</dbReference>
<dbReference type="GO" id="GO:0051082">
    <property type="term" value="F:unfolded protein binding"/>
    <property type="evidence" value="ECO:0007669"/>
    <property type="project" value="UniProtKB-UniRule"/>
</dbReference>
<dbReference type="Proteomes" id="UP000297459">
    <property type="component" value="Unassembled WGS sequence"/>
</dbReference>
<dbReference type="SUPFAM" id="SSF49493">
    <property type="entry name" value="HSP40/DnaJ peptide-binding domain"/>
    <property type="match status" value="2"/>
</dbReference>
<evidence type="ECO:0000256" key="13">
    <source>
        <dbReference type="HAMAP-Rule" id="MF_01152"/>
    </source>
</evidence>
<dbReference type="InterPro" id="IPR008971">
    <property type="entry name" value="HSP40/DnaJ_pept-bd"/>
</dbReference>
<dbReference type="CDD" id="cd10719">
    <property type="entry name" value="DnaJ_zf"/>
    <property type="match status" value="1"/>
</dbReference>
<feature type="repeat" description="CXXCXGXG motif" evidence="13">
    <location>
        <begin position="204"/>
        <end position="211"/>
    </location>
</feature>
<evidence type="ECO:0000256" key="7">
    <source>
        <dbReference type="ARBA" id="ARBA00022771"/>
    </source>
</evidence>
<sequence length="381" mass="42067">MAKRDYYEVLGVSKDASKDEIKKAYRKLSKKYHPDINKEEGADEKFKEISEAYEVLSDDNKRANYDQFGHSGPQGGFGSQGFGGQDFGGFSGGGFEDIFSSFFGGSRQRDPNAPRKGDDLQYTMTLDFEEAVFGTKKEISIRKDVTCHTCNGDGAKPGTNKKTCSYCNGAGHVSVEQNTILGRVRTEQTCPKCEGSGQEFEEPCPTCHGKGTENKTVKLEVTVPEGVDNDQQIRLAGEGAPGENGGPHGDLYIVFRVRPSDKFERDGDDLFYKLNVSFPQASLGDEIKIPTLNGNVMLTIPAGTQTGKQFRLKDKGVKNVHGYGHGDLFVNIKVVTPTKLTDRQKELMREFAEISGESIEEQPSNFKDKAKNTARKFFRGE</sequence>
<dbReference type="GO" id="GO:0031072">
    <property type="term" value="F:heat shock protein binding"/>
    <property type="evidence" value="ECO:0007669"/>
    <property type="project" value="InterPro"/>
</dbReference>
<dbReference type="GO" id="GO:0009408">
    <property type="term" value="P:response to heat"/>
    <property type="evidence" value="ECO:0007669"/>
    <property type="project" value="InterPro"/>
</dbReference>
<protein>
    <recommendedName>
        <fullName evidence="12 13">Chaperone protein DnaJ</fullName>
    </recommendedName>
</protein>
<comment type="subunit">
    <text evidence="2 13">Homodimer.</text>
</comment>
<feature type="binding site" evidence="13">
    <location>
        <position position="150"/>
    </location>
    <ligand>
        <name>Zn(2+)</name>
        <dbReference type="ChEBI" id="CHEBI:29105"/>
        <label>1</label>
    </ligand>
</feature>
<dbReference type="InterPro" id="IPR001623">
    <property type="entry name" value="DnaJ_domain"/>
</dbReference>
<evidence type="ECO:0000256" key="2">
    <source>
        <dbReference type="ARBA" id="ARBA00011738"/>
    </source>
</evidence>
<dbReference type="PROSITE" id="PS51188">
    <property type="entry name" value="ZF_CR"/>
    <property type="match status" value="1"/>
</dbReference>
<dbReference type="AlphaFoldDB" id="A0A4Z1BSR3"/>
<evidence type="ECO:0000256" key="1">
    <source>
        <dbReference type="ARBA" id="ARBA00004496"/>
    </source>
</evidence>
<dbReference type="InterPro" id="IPR036410">
    <property type="entry name" value="HSP_DnaJ_Cys-rich_dom_sf"/>
</dbReference>
<evidence type="ECO:0000259" key="17">
    <source>
        <dbReference type="PROSITE" id="PS51188"/>
    </source>
</evidence>
<feature type="binding site" evidence="13">
    <location>
        <position position="147"/>
    </location>
    <ligand>
        <name>Zn(2+)</name>
        <dbReference type="ChEBI" id="CHEBI:29105"/>
        <label>1</label>
    </ligand>
</feature>
<proteinExistence type="inferred from homology"/>
<evidence type="ECO:0000256" key="5">
    <source>
        <dbReference type="ARBA" id="ARBA00022723"/>
    </source>
</evidence>
<comment type="caution">
    <text evidence="18">The sequence shown here is derived from an EMBL/GenBank/DDBJ whole genome shotgun (WGS) entry which is preliminary data.</text>
</comment>
<dbReference type="FunFam" id="1.10.287.110:FF:000031">
    <property type="entry name" value="Molecular chaperone DnaJ"/>
    <property type="match status" value="1"/>
</dbReference>
<dbReference type="GO" id="GO:0042026">
    <property type="term" value="P:protein refolding"/>
    <property type="evidence" value="ECO:0007669"/>
    <property type="project" value="TreeGrafter"/>
</dbReference>
<reference evidence="18 19" key="1">
    <citation type="submission" date="2019-04" db="EMBL/GenBank/DDBJ databases">
        <title>Genomic characterization of Staphylococcus petrasii strains.</title>
        <authorList>
            <person name="Vrbovska V."/>
            <person name="Kovarovic V."/>
            <person name="Maslanova I."/>
            <person name="Indrakova A."/>
            <person name="Petras P."/>
            <person name="Sedo O."/>
            <person name="Svec P."/>
            <person name="Fisarova L."/>
            <person name="Sedlacek I."/>
            <person name="Doskar J."/>
            <person name="Pantucek R."/>
        </authorList>
    </citation>
    <scope>NUCLEOTIDE SEQUENCE [LARGE SCALE GENOMIC DNA]</scope>
    <source>
        <strain evidence="18 19">CCM 8529</strain>
    </source>
</reference>
<dbReference type="NCBIfam" id="NF008035">
    <property type="entry name" value="PRK10767.1"/>
    <property type="match status" value="1"/>
</dbReference>
<feature type="zinc finger region" description="CR-type" evidence="14">
    <location>
        <begin position="134"/>
        <end position="216"/>
    </location>
</feature>
<dbReference type="InterPro" id="IPR002939">
    <property type="entry name" value="DnaJ_C"/>
</dbReference>
<feature type="binding site" evidence="13">
    <location>
        <position position="207"/>
    </location>
    <ligand>
        <name>Zn(2+)</name>
        <dbReference type="ChEBI" id="CHEBI:29105"/>
        <label>1</label>
    </ligand>
</feature>
<feature type="compositionally biased region" description="Basic residues" evidence="15">
    <location>
        <begin position="372"/>
        <end position="381"/>
    </location>
</feature>
<evidence type="ECO:0000256" key="3">
    <source>
        <dbReference type="ARBA" id="ARBA00022490"/>
    </source>
</evidence>
<evidence type="ECO:0000313" key="19">
    <source>
        <dbReference type="Proteomes" id="UP000297459"/>
    </source>
</evidence>
<feature type="region of interest" description="Disordered" evidence="15">
    <location>
        <begin position="358"/>
        <end position="381"/>
    </location>
</feature>
<dbReference type="Gene3D" id="2.60.260.20">
    <property type="entry name" value="Urease metallochaperone UreE, N-terminal domain"/>
    <property type="match status" value="2"/>
</dbReference>
<dbReference type="PROSITE" id="PS00636">
    <property type="entry name" value="DNAJ_1"/>
    <property type="match status" value="1"/>
</dbReference>